<protein>
    <submittedName>
        <fullName evidence="2">Uncharacterized protein</fullName>
    </submittedName>
</protein>
<sequence>MTFLRQHGFHGIIDNELEDHEGGHKAESTGGSGIGLSATMRHVTRIATSRPLSIAHWIVEIEDKS</sequence>
<accession>A0ABQ9ZUY5</accession>
<keyword evidence="3" id="KW-1185">Reference proteome</keyword>
<feature type="region of interest" description="Disordered" evidence="1">
    <location>
        <begin position="14"/>
        <end position="35"/>
    </location>
</feature>
<evidence type="ECO:0000256" key="1">
    <source>
        <dbReference type="SAM" id="MobiDB-lite"/>
    </source>
</evidence>
<comment type="caution">
    <text evidence="2">The sequence shown here is derived from an EMBL/GenBank/DDBJ whole genome shotgun (WGS) entry which is preliminary data.</text>
</comment>
<evidence type="ECO:0000313" key="2">
    <source>
        <dbReference type="EMBL" id="KAK4016450.1"/>
    </source>
</evidence>
<evidence type="ECO:0000313" key="3">
    <source>
        <dbReference type="Proteomes" id="UP001234178"/>
    </source>
</evidence>
<proteinExistence type="predicted"/>
<reference evidence="2 3" key="1">
    <citation type="journal article" date="2023" name="Nucleic Acids Res.">
        <title>The hologenome of Daphnia magna reveals possible DNA methylation and microbiome-mediated evolution of the host genome.</title>
        <authorList>
            <person name="Chaturvedi A."/>
            <person name="Li X."/>
            <person name="Dhandapani V."/>
            <person name="Marshall H."/>
            <person name="Kissane S."/>
            <person name="Cuenca-Cambronero M."/>
            <person name="Asole G."/>
            <person name="Calvet F."/>
            <person name="Ruiz-Romero M."/>
            <person name="Marangio P."/>
            <person name="Guigo R."/>
            <person name="Rago D."/>
            <person name="Mirbahai L."/>
            <person name="Eastwood N."/>
            <person name="Colbourne J.K."/>
            <person name="Zhou J."/>
            <person name="Mallon E."/>
            <person name="Orsini L."/>
        </authorList>
    </citation>
    <scope>NUCLEOTIDE SEQUENCE [LARGE SCALE GENOMIC DNA]</scope>
    <source>
        <strain evidence="2">LRV0_1</strain>
    </source>
</reference>
<dbReference type="Proteomes" id="UP001234178">
    <property type="component" value="Unassembled WGS sequence"/>
</dbReference>
<dbReference type="EMBL" id="JAOYFB010000005">
    <property type="protein sequence ID" value="KAK4016450.1"/>
    <property type="molecule type" value="Genomic_DNA"/>
</dbReference>
<gene>
    <name evidence="2" type="ORF">OUZ56_031404</name>
</gene>
<organism evidence="2 3">
    <name type="scientific">Daphnia magna</name>
    <dbReference type="NCBI Taxonomy" id="35525"/>
    <lineage>
        <taxon>Eukaryota</taxon>
        <taxon>Metazoa</taxon>
        <taxon>Ecdysozoa</taxon>
        <taxon>Arthropoda</taxon>
        <taxon>Crustacea</taxon>
        <taxon>Branchiopoda</taxon>
        <taxon>Diplostraca</taxon>
        <taxon>Cladocera</taxon>
        <taxon>Anomopoda</taxon>
        <taxon>Daphniidae</taxon>
        <taxon>Daphnia</taxon>
    </lineage>
</organism>
<name>A0ABQ9ZUY5_9CRUS</name>